<gene>
    <name evidence="1" type="ORF">PXEA_LOCUS3004</name>
</gene>
<dbReference type="EMBL" id="CAAALY010006653">
    <property type="protein sequence ID" value="VEL09564.1"/>
    <property type="molecule type" value="Genomic_DNA"/>
</dbReference>
<dbReference type="Proteomes" id="UP000784294">
    <property type="component" value="Unassembled WGS sequence"/>
</dbReference>
<reference evidence="1" key="1">
    <citation type="submission" date="2018-11" db="EMBL/GenBank/DDBJ databases">
        <authorList>
            <consortium name="Pathogen Informatics"/>
        </authorList>
    </citation>
    <scope>NUCLEOTIDE SEQUENCE</scope>
</reference>
<sequence length="111" mass="12726">MLPVDVVAEVTTPIDQHDDRKKVANLSSFPLEPETTTILKKRLNSSLQDYIIFLGDILVEVINISEKFPKGKKREVRMKLIPKILTHQEPTHRNRVSRIRKILETISPSDG</sequence>
<proteinExistence type="predicted"/>
<accession>A0A3S4ZQP3</accession>
<name>A0A3S4ZQP3_9PLAT</name>
<dbReference type="AlphaFoldDB" id="A0A3S4ZQP3"/>
<comment type="caution">
    <text evidence="1">The sequence shown here is derived from an EMBL/GenBank/DDBJ whole genome shotgun (WGS) entry which is preliminary data.</text>
</comment>
<protein>
    <submittedName>
        <fullName evidence="1">Uncharacterized protein</fullName>
    </submittedName>
</protein>
<keyword evidence="2" id="KW-1185">Reference proteome</keyword>
<evidence type="ECO:0000313" key="2">
    <source>
        <dbReference type="Proteomes" id="UP000784294"/>
    </source>
</evidence>
<evidence type="ECO:0000313" key="1">
    <source>
        <dbReference type="EMBL" id="VEL09564.1"/>
    </source>
</evidence>
<organism evidence="1 2">
    <name type="scientific">Protopolystoma xenopodis</name>
    <dbReference type="NCBI Taxonomy" id="117903"/>
    <lineage>
        <taxon>Eukaryota</taxon>
        <taxon>Metazoa</taxon>
        <taxon>Spiralia</taxon>
        <taxon>Lophotrochozoa</taxon>
        <taxon>Platyhelminthes</taxon>
        <taxon>Monogenea</taxon>
        <taxon>Polyopisthocotylea</taxon>
        <taxon>Polystomatidea</taxon>
        <taxon>Polystomatidae</taxon>
        <taxon>Protopolystoma</taxon>
    </lineage>
</organism>